<dbReference type="Proteomes" id="UP000790377">
    <property type="component" value="Unassembled WGS sequence"/>
</dbReference>
<comment type="caution">
    <text evidence="1">The sequence shown here is derived from an EMBL/GenBank/DDBJ whole genome shotgun (WGS) entry which is preliminary data.</text>
</comment>
<dbReference type="EMBL" id="MU267603">
    <property type="protein sequence ID" value="KAH7915215.1"/>
    <property type="molecule type" value="Genomic_DNA"/>
</dbReference>
<protein>
    <submittedName>
        <fullName evidence="1">GMC oxidoreductase-domain-containing protein</fullName>
    </submittedName>
</protein>
<accession>A0ACB8APU8</accession>
<organism evidence="1 2">
    <name type="scientific">Hygrophoropsis aurantiaca</name>
    <dbReference type="NCBI Taxonomy" id="72124"/>
    <lineage>
        <taxon>Eukaryota</taxon>
        <taxon>Fungi</taxon>
        <taxon>Dikarya</taxon>
        <taxon>Basidiomycota</taxon>
        <taxon>Agaricomycotina</taxon>
        <taxon>Agaricomycetes</taxon>
        <taxon>Agaricomycetidae</taxon>
        <taxon>Boletales</taxon>
        <taxon>Coniophorineae</taxon>
        <taxon>Hygrophoropsidaceae</taxon>
        <taxon>Hygrophoropsis</taxon>
    </lineage>
</organism>
<name>A0ACB8APU8_9AGAM</name>
<evidence type="ECO:0000313" key="2">
    <source>
        <dbReference type="Proteomes" id="UP000790377"/>
    </source>
</evidence>
<reference evidence="1" key="1">
    <citation type="journal article" date="2021" name="New Phytol.">
        <title>Evolutionary innovations through gain and loss of genes in the ectomycorrhizal Boletales.</title>
        <authorList>
            <person name="Wu G."/>
            <person name="Miyauchi S."/>
            <person name="Morin E."/>
            <person name="Kuo A."/>
            <person name="Drula E."/>
            <person name="Varga T."/>
            <person name="Kohler A."/>
            <person name="Feng B."/>
            <person name="Cao Y."/>
            <person name="Lipzen A."/>
            <person name="Daum C."/>
            <person name="Hundley H."/>
            <person name="Pangilinan J."/>
            <person name="Johnson J."/>
            <person name="Barry K."/>
            <person name="LaButti K."/>
            <person name="Ng V."/>
            <person name="Ahrendt S."/>
            <person name="Min B."/>
            <person name="Choi I.G."/>
            <person name="Park H."/>
            <person name="Plett J.M."/>
            <person name="Magnuson J."/>
            <person name="Spatafora J.W."/>
            <person name="Nagy L.G."/>
            <person name="Henrissat B."/>
            <person name="Grigoriev I.V."/>
            <person name="Yang Z.L."/>
            <person name="Xu J."/>
            <person name="Martin F.M."/>
        </authorList>
    </citation>
    <scope>NUCLEOTIDE SEQUENCE</scope>
    <source>
        <strain evidence="1">ATCC 28755</strain>
    </source>
</reference>
<sequence length="602" mass="65312">MSPTVEYDIIFAGGGTTACLVAGRLAAANPTLRILILEAGPHTKDVENHTLPSRCLDNVEPGSNSTFFNAAETTPSLGGRPLIVHSGRCVGGGSNINFMMYTRAAASDYDDWETLYHNPGWGSKDLLPLLKKTETYQIKDGAPTHGYSGPLKVSYGGVFTDVGRQALDVAAKYDPERSIAEDSNDLMTCNAYSRWQKWIDGTTGKRSDTAHYFIYNQESNKNLQTLPEKVVKRVLIENGRAVGVEYTNDLVLSPNADQTIFVARATQLVVVSAGAFGSPSILERSGIGAKDVLDKNGVPQLVDLPGVGENYQDHPVAFPAYFADDNAETLDALYRGDKKVTEEQMALWSNDGTGLVAHNAYDVAIKVRPSIKELQELGPEFESKWTNFFAGRPDKSVVLLAPCSGLIGNHSVVPERAYIGACYYLCYPDSIGSVHITSGDNPHTPQRFYSGFLDSPSDLAILRLAYKRMREWIRRMPSYRGEYQPLHPVFPEGSAAACKESNGPAAIDSPDIVYTAEDDKAIETFHREIITSARHSLGTCAMKPRAAGGVVDSHLNVYGVHGLKVADLSVVPSNIAANTYSSALVIGEKAAVTIAEELNLLL</sequence>
<evidence type="ECO:0000313" key="1">
    <source>
        <dbReference type="EMBL" id="KAH7915215.1"/>
    </source>
</evidence>
<gene>
    <name evidence="1" type="ORF">BJ138DRAFT_1077902</name>
</gene>
<proteinExistence type="predicted"/>
<keyword evidence="2" id="KW-1185">Reference proteome</keyword>